<protein>
    <submittedName>
        <fullName evidence="1">Uncharacterized protein</fullName>
    </submittedName>
</protein>
<proteinExistence type="predicted"/>
<sequence length="13" mass="1598">MVVRQGRVRQRGR</sequence>
<gene>
    <name evidence="1" type="ORF">CIB84_004365</name>
</gene>
<comment type="caution">
    <text evidence="1">The sequence shown here is derived from an EMBL/GenBank/DDBJ whole genome shotgun (WGS) entry which is preliminary data.</text>
</comment>
<accession>A0A2P4T690</accession>
<name>A0A2P4T690_BAMTH</name>
<evidence type="ECO:0000313" key="2">
    <source>
        <dbReference type="Proteomes" id="UP000237246"/>
    </source>
</evidence>
<reference evidence="1 2" key="1">
    <citation type="submission" date="2018-01" db="EMBL/GenBank/DDBJ databases">
        <title>Comparison of the Chinese Bamboo Partridge and Red Junglefowl genome sequences highlights the importance of demography in genome evolution.</title>
        <authorList>
            <person name="Tiley G.P."/>
            <person name="Kimball R.T."/>
            <person name="Braun E.L."/>
            <person name="Burleigh J.G."/>
        </authorList>
    </citation>
    <scope>NUCLEOTIDE SEQUENCE [LARGE SCALE GENOMIC DNA]</scope>
    <source>
        <strain evidence="1">RTK389</strain>
        <tissue evidence="1">Blood</tissue>
    </source>
</reference>
<evidence type="ECO:0000313" key="1">
    <source>
        <dbReference type="EMBL" id="POI31883.1"/>
    </source>
</evidence>
<keyword evidence="2" id="KW-1185">Reference proteome</keyword>
<dbReference type="EMBL" id="PPHD01007328">
    <property type="protein sequence ID" value="POI31883.1"/>
    <property type="molecule type" value="Genomic_DNA"/>
</dbReference>
<dbReference type="Proteomes" id="UP000237246">
    <property type="component" value="Unassembled WGS sequence"/>
</dbReference>
<organism evidence="1 2">
    <name type="scientific">Bambusicola thoracicus</name>
    <name type="common">Chinese bamboo-partridge</name>
    <name type="synonym">Perdix thoracica</name>
    <dbReference type="NCBI Taxonomy" id="9083"/>
    <lineage>
        <taxon>Eukaryota</taxon>
        <taxon>Metazoa</taxon>
        <taxon>Chordata</taxon>
        <taxon>Craniata</taxon>
        <taxon>Vertebrata</taxon>
        <taxon>Euteleostomi</taxon>
        <taxon>Archelosauria</taxon>
        <taxon>Archosauria</taxon>
        <taxon>Dinosauria</taxon>
        <taxon>Saurischia</taxon>
        <taxon>Theropoda</taxon>
        <taxon>Coelurosauria</taxon>
        <taxon>Aves</taxon>
        <taxon>Neognathae</taxon>
        <taxon>Galloanserae</taxon>
        <taxon>Galliformes</taxon>
        <taxon>Phasianidae</taxon>
        <taxon>Perdicinae</taxon>
        <taxon>Bambusicola</taxon>
    </lineage>
</organism>